<keyword evidence="5" id="KW-0722">Serine protease inhibitor</keyword>
<dbReference type="Proteomes" id="UP000326464">
    <property type="component" value="Unassembled WGS sequence"/>
</dbReference>
<dbReference type="GO" id="GO:0005576">
    <property type="term" value="C:extracellular region"/>
    <property type="evidence" value="ECO:0007669"/>
    <property type="project" value="UniProtKB-SubCell"/>
</dbReference>
<feature type="compositionally biased region" description="Pro residues" evidence="7">
    <location>
        <begin position="54"/>
        <end position="71"/>
    </location>
</feature>
<dbReference type="InterPro" id="IPR023549">
    <property type="entry name" value="Subtilisin_inhibitor"/>
</dbReference>
<dbReference type="GO" id="GO:0004867">
    <property type="term" value="F:serine-type endopeptidase inhibitor activity"/>
    <property type="evidence" value="ECO:0007669"/>
    <property type="project" value="UniProtKB-KW"/>
</dbReference>
<name>A0A7X1NRC5_9MICC</name>
<feature type="domain" description="Subtilisin inhibitor" evidence="9">
    <location>
        <begin position="95"/>
        <end position="176"/>
    </location>
</feature>
<evidence type="ECO:0000256" key="6">
    <source>
        <dbReference type="ARBA" id="ARBA00023157"/>
    </source>
</evidence>
<dbReference type="RefSeq" id="WP_152816272.1">
    <property type="nucleotide sequence ID" value="NZ_VJXX01000004.1"/>
</dbReference>
<dbReference type="Pfam" id="PF00720">
    <property type="entry name" value="SSI"/>
    <property type="match status" value="1"/>
</dbReference>
<dbReference type="EMBL" id="VJXX01000004">
    <property type="protein sequence ID" value="MPY11572.1"/>
    <property type="molecule type" value="Genomic_DNA"/>
</dbReference>
<dbReference type="AlphaFoldDB" id="A0A7X1NRC5"/>
<feature type="chain" id="PRO_5039454418" evidence="8">
    <location>
        <begin position="34"/>
        <end position="204"/>
    </location>
</feature>
<sequence>MNMTGPTTTPHGPRRRILALVPPLVALSLALTACSQGGPAAEPTQQETTVQSATPPPSPSSGAPEPTPAPSAPATGPTTAPTRPATGPAVSRTNARLTISFKQDATAEPVQYVLECVDGTPGPASTLPNAEAACARLREVGAQFFTARPNKDVICTQQYGGPQTASITGDIDGTSVVAAFALTDGCEISRWDRVKDILGTPGAQ</sequence>
<protein>
    <submittedName>
        <fullName evidence="10">Serine protease inhibitor</fullName>
    </submittedName>
</protein>
<comment type="caution">
    <text evidence="10">The sequence shown here is derived from an EMBL/GenBank/DDBJ whole genome shotgun (WGS) entry which is preliminary data.</text>
</comment>
<evidence type="ECO:0000256" key="7">
    <source>
        <dbReference type="SAM" id="MobiDB-lite"/>
    </source>
</evidence>
<proteinExistence type="inferred from homology"/>
<evidence type="ECO:0000256" key="4">
    <source>
        <dbReference type="ARBA" id="ARBA00022690"/>
    </source>
</evidence>
<evidence type="ECO:0000259" key="9">
    <source>
        <dbReference type="Pfam" id="PF00720"/>
    </source>
</evidence>
<dbReference type="SUPFAM" id="SSF55399">
    <property type="entry name" value="Subtilisin inhibitor"/>
    <property type="match status" value="1"/>
</dbReference>
<keyword evidence="8" id="KW-0732">Signal</keyword>
<feature type="compositionally biased region" description="Low complexity" evidence="7">
    <location>
        <begin position="72"/>
        <end position="89"/>
    </location>
</feature>
<reference evidence="11" key="1">
    <citation type="submission" date="2019-07" db="EMBL/GenBank/DDBJ databases">
        <title>Arthrobacter KR32 sp. nov., isolated from mountain cheese made of cows milk.</title>
        <authorList>
            <person name="Flegler A."/>
        </authorList>
    </citation>
    <scope>NUCLEOTIDE SEQUENCE [LARGE SCALE GENOMIC DNA]</scope>
    <source>
        <strain evidence="11">KR32</strain>
    </source>
</reference>
<dbReference type="Gene3D" id="3.30.350.10">
    <property type="entry name" value="Subtilisin inhibitor-like"/>
    <property type="match status" value="1"/>
</dbReference>
<evidence type="ECO:0000256" key="3">
    <source>
        <dbReference type="ARBA" id="ARBA00022525"/>
    </source>
</evidence>
<evidence type="ECO:0000256" key="5">
    <source>
        <dbReference type="ARBA" id="ARBA00022900"/>
    </source>
</evidence>
<keyword evidence="3" id="KW-0964">Secreted</keyword>
<comment type="subcellular location">
    <subcellularLocation>
        <location evidence="1">Secreted</location>
    </subcellularLocation>
</comment>
<dbReference type="OrthoDB" id="3427327at2"/>
<evidence type="ECO:0000256" key="2">
    <source>
        <dbReference type="ARBA" id="ARBA00010472"/>
    </source>
</evidence>
<keyword evidence="6" id="KW-1015">Disulfide bond</keyword>
<accession>A0A7X1NRC5</accession>
<comment type="similarity">
    <text evidence="2">Belongs to the protease inhibitor I16 (SSI) family.</text>
</comment>
<organism evidence="10 11">
    <name type="scientific">Arthrobacter bussei</name>
    <dbReference type="NCBI Taxonomy" id="2594179"/>
    <lineage>
        <taxon>Bacteria</taxon>
        <taxon>Bacillati</taxon>
        <taxon>Actinomycetota</taxon>
        <taxon>Actinomycetes</taxon>
        <taxon>Micrococcales</taxon>
        <taxon>Micrococcaceae</taxon>
        <taxon>Arthrobacter</taxon>
    </lineage>
</organism>
<evidence type="ECO:0000313" key="10">
    <source>
        <dbReference type="EMBL" id="MPY11572.1"/>
    </source>
</evidence>
<keyword evidence="4" id="KW-0646">Protease inhibitor</keyword>
<feature type="signal peptide" evidence="8">
    <location>
        <begin position="1"/>
        <end position="33"/>
    </location>
</feature>
<gene>
    <name evidence="10" type="ORF">FNH21_12735</name>
</gene>
<evidence type="ECO:0000256" key="1">
    <source>
        <dbReference type="ARBA" id="ARBA00004613"/>
    </source>
</evidence>
<keyword evidence="11" id="KW-1185">Reference proteome</keyword>
<evidence type="ECO:0000313" key="11">
    <source>
        <dbReference type="Proteomes" id="UP000326464"/>
    </source>
</evidence>
<evidence type="ECO:0000256" key="8">
    <source>
        <dbReference type="SAM" id="SignalP"/>
    </source>
</evidence>
<feature type="region of interest" description="Disordered" evidence="7">
    <location>
        <begin position="36"/>
        <end position="92"/>
    </location>
</feature>
<dbReference type="InterPro" id="IPR036819">
    <property type="entry name" value="Subtilisin_inhibitor-like_sf"/>
</dbReference>